<keyword evidence="2" id="KW-1185">Reference proteome</keyword>
<dbReference type="Gene3D" id="3.10.180.10">
    <property type="entry name" value="2,3-Dihydroxybiphenyl 1,2-Dioxygenase, domain 1"/>
    <property type="match status" value="1"/>
</dbReference>
<accession>A0ABU3NQA2</accession>
<dbReference type="InterPro" id="IPR029068">
    <property type="entry name" value="Glyas_Bleomycin-R_OHBP_Dase"/>
</dbReference>
<evidence type="ECO:0000313" key="2">
    <source>
        <dbReference type="Proteomes" id="UP001254165"/>
    </source>
</evidence>
<dbReference type="EMBL" id="JAUHMF010000002">
    <property type="protein sequence ID" value="MDT8899021.1"/>
    <property type="molecule type" value="Genomic_DNA"/>
</dbReference>
<protein>
    <recommendedName>
        <fullName evidence="3">VOC domain-containing protein</fullName>
    </recommendedName>
</protein>
<organism evidence="1 2">
    <name type="scientific">Thermanaerothrix solaris</name>
    <dbReference type="NCBI Taxonomy" id="3058434"/>
    <lineage>
        <taxon>Bacteria</taxon>
        <taxon>Bacillati</taxon>
        <taxon>Chloroflexota</taxon>
        <taxon>Anaerolineae</taxon>
        <taxon>Anaerolineales</taxon>
        <taxon>Anaerolineaceae</taxon>
        <taxon>Thermanaerothrix</taxon>
    </lineage>
</organism>
<evidence type="ECO:0000313" key="1">
    <source>
        <dbReference type="EMBL" id="MDT8899021.1"/>
    </source>
</evidence>
<sequence length="141" mass="15852">MTPGFLGYRWLRRLFSTSSPSTRGRLRSIRLRVENPSMHRTLFTEGLGLPLVSTPSDQQVVFSVGEGLDLILQDASASSHTEIELTFEVPDLEFARTHLRHNGYNNLEEPEGDDCWCHPQSKIAVRLKPMTNKSLGEGEGQ</sequence>
<evidence type="ECO:0008006" key="3">
    <source>
        <dbReference type="Google" id="ProtNLM"/>
    </source>
</evidence>
<dbReference type="Proteomes" id="UP001254165">
    <property type="component" value="Unassembled WGS sequence"/>
</dbReference>
<dbReference type="RefSeq" id="WP_315625698.1">
    <property type="nucleotide sequence ID" value="NZ_JAUHMF010000002.1"/>
</dbReference>
<proteinExistence type="predicted"/>
<dbReference type="SUPFAM" id="SSF54593">
    <property type="entry name" value="Glyoxalase/Bleomycin resistance protein/Dihydroxybiphenyl dioxygenase"/>
    <property type="match status" value="1"/>
</dbReference>
<reference evidence="1 2" key="1">
    <citation type="submission" date="2023-07" db="EMBL/GenBank/DDBJ databases">
        <title>Novel species of Thermanaerothrix with wide hydrolytic capabilities.</title>
        <authorList>
            <person name="Zayulina K.S."/>
            <person name="Podosokorskaya O.A."/>
            <person name="Elcheninov A.G."/>
        </authorList>
    </citation>
    <scope>NUCLEOTIDE SEQUENCE [LARGE SCALE GENOMIC DNA]</scope>
    <source>
        <strain evidence="1 2">4228-RoL</strain>
    </source>
</reference>
<comment type="caution">
    <text evidence="1">The sequence shown here is derived from an EMBL/GenBank/DDBJ whole genome shotgun (WGS) entry which is preliminary data.</text>
</comment>
<gene>
    <name evidence="1" type="ORF">QYE77_12170</name>
</gene>
<name>A0ABU3NQA2_9CHLR</name>